<gene>
    <name evidence="5" type="ORF">ACT18_19280</name>
    <name evidence="4" type="ORF">GWR20_16975</name>
</gene>
<dbReference type="STRING" id="354243.BST28_01615"/>
<evidence type="ECO:0000313" key="5">
    <source>
        <dbReference type="EMBL" id="OBY30150.1"/>
    </source>
</evidence>
<dbReference type="InterPro" id="IPR049170">
    <property type="entry name" value="GlnR_N"/>
</dbReference>
<dbReference type="PATRIC" id="fig|354243.3.peg.3987"/>
<name>A0A1B8SBP2_9MYCO</name>
<sequence>MDILLLTDRDEFEQSLSVLRVFGHSVVRAPLAITAPADCHSATAVLVDGCTDLTISRETCRRLCTWLPSAAVVAVVSAEDFAAVDLDWQVDDVLVATAGPAEAHARLRLALARRRGSVHNTLQFGDLVIHPDSYTASLSNRELDLTLTEFKLLNHLVRHAGEAFTRTRLLREVWGGGGSRRKVDVHVQRLRAKLGPEHESIVDTVRGVGYMTPESPQPQWAIAN</sequence>
<dbReference type="RefSeq" id="WP_065289198.1">
    <property type="nucleotide sequence ID" value="NZ_JAACYR010000064.1"/>
</dbReference>
<evidence type="ECO:0000256" key="2">
    <source>
        <dbReference type="PROSITE-ProRule" id="PRU01091"/>
    </source>
</evidence>
<dbReference type="Gene3D" id="1.10.10.10">
    <property type="entry name" value="Winged helix-like DNA-binding domain superfamily/Winged helix DNA-binding domain"/>
    <property type="match status" value="1"/>
</dbReference>
<dbReference type="SUPFAM" id="SSF46894">
    <property type="entry name" value="C-terminal effector domain of the bipartite response regulators"/>
    <property type="match status" value="1"/>
</dbReference>
<feature type="domain" description="OmpR/PhoB-type" evidence="3">
    <location>
        <begin position="119"/>
        <end position="214"/>
    </location>
</feature>
<evidence type="ECO:0000313" key="6">
    <source>
        <dbReference type="Proteomes" id="UP000092668"/>
    </source>
</evidence>
<dbReference type="Proteomes" id="UP000466523">
    <property type="component" value="Unassembled WGS sequence"/>
</dbReference>
<dbReference type="InterPro" id="IPR039420">
    <property type="entry name" value="WalR-like"/>
</dbReference>
<dbReference type="Pfam" id="PF21695">
    <property type="entry name" value="GlnR_1st"/>
    <property type="match status" value="1"/>
</dbReference>
<organism evidence="5 6">
    <name type="scientific">Mycolicibacter kumamotonensis</name>
    <dbReference type="NCBI Taxonomy" id="354243"/>
    <lineage>
        <taxon>Bacteria</taxon>
        <taxon>Bacillati</taxon>
        <taxon>Actinomycetota</taxon>
        <taxon>Actinomycetes</taxon>
        <taxon>Mycobacteriales</taxon>
        <taxon>Mycobacteriaceae</taxon>
        <taxon>Mycolicibacter</taxon>
    </lineage>
</organism>
<dbReference type="SMART" id="SM00862">
    <property type="entry name" value="Trans_reg_C"/>
    <property type="match status" value="1"/>
</dbReference>
<dbReference type="GO" id="GO:0000156">
    <property type="term" value="F:phosphorelay response regulator activity"/>
    <property type="evidence" value="ECO:0007669"/>
    <property type="project" value="TreeGrafter"/>
</dbReference>
<dbReference type="GO" id="GO:0000976">
    <property type="term" value="F:transcription cis-regulatory region binding"/>
    <property type="evidence" value="ECO:0007669"/>
    <property type="project" value="TreeGrafter"/>
</dbReference>
<dbReference type="GO" id="GO:0032993">
    <property type="term" value="C:protein-DNA complex"/>
    <property type="evidence" value="ECO:0007669"/>
    <property type="project" value="TreeGrafter"/>
</dbReference>
<dbReference type="GO" id="GO:0005829">
    <property type="term" value="C:cytosol"/>
    <property type="evidence" value="ECO:0007669"/>
    <property type="project" value="TreeGrafter"/>
</dbReference>
<accession>A0A1B8SBP2</accession>
<keyword evidence="1 2" id="KW-0238">DNA-binding</keyword>
<dbReference type="OrthoDB" id="8927943at2"/>
<evidence type="ECO:0000313" key="7">
    <source>
        <dbReference type="Proteomes" id="UP000466523"/>
    </source>
</evidence>
<evidence type="ECO:0000259" key="3">
    <source>
        <dbReference type="PROSITE" id="PS51755"/>
    </source>
</evidence>
<keyword evidence="6" id="KW-1185">Reference proteome</keyword>
<dbReference type="InterPro" id="IPR016032">
    <property type="entry name" value="Sig_transdc_resp-reg_C-effctor"/>
</dbReference>
<dbReference type="Proteomes" id="UP000092668">
    <property type="component" value="Unassembled WGS sequence"/>
</dbReference>
<reference evidence="4 7" key="2">
    <citation type="submission" date="2020-01" db="EMBL/GenBank/DDBJ databases">
        <authorList>
            <person name="Sanchez-Estrada R."/>
            <person name="Gonzalez-Y-Merchand J.A."/>
            <person name="Rivera-Gutierrez S."/>
        </authorList>
    </citation>
    <scope>NUCLEOTIDE SEQUENCE [LARGE SCALE GENOMIC DNA]</scope>
    <source>
        <strain evidence="4 7">CST 7247</strain>
    </source>
</reference>
<dbReference type="EMBL" id="LFOE01000038">
    <property type="protein sequence ID" value="OBY30150.1"/>
    <property type="molecule type" value="Genomic_DNA"/>
</dbReference>
<proteinExistence type="predicted"/>
<dbReference type="GO" id="GO:0006355">
    <property type="term" value="P:regulation of DNA-templated transcription"/>
    <property type="evidence" value="ECO:0007669"/>
    <property type="project" value="InterPro"/>
</dbReference>
<reference evidence="5 6" key="1">
    <citation type="submission" date="2015-06" db="EMBL/GenBank/DDBJ databases">
        <title>Genome sequence of Mycobacterium kumamotonense strain Roo.</title>
        <authorList>
            <person name="Greninger A.L."/>
            <person name="Cunningham G."/>
            <person name="Miller S."/>
        </authorList>
    </citation>
    <scope>NUCLEOTIDE SEQUENCE [LARGE SCALE GENOMIC DNA]</scope>
    <source>
        <strain evidence="5 6">Roo</strain>
    </source>
</reference>
<dbReference type="PANTHER" id="PTHR48111">
    <property type="entry name" value="REGULATOR OF RPOS"/>
    <property type="match status" value="1"/>
</dbReference>
<dbReference type="EMBL" id="JAACYR010000064">
    <property type="protein sequence ID" value="NDJ90828.1"/>
    <property type="molecule type" value="Genomic_DNA"/>
</dbReference>
<evidence type="ECO:0000313" key="4">
    <source>
        <dbReference type="EMBL" id="NDJ90828.1"/>
    </source>
</evidence>
<evidence type="ECO:0000256" key="1">
    <source>
        <dbReference type="ARBA" id="ARBA00023125"/>
    </source>
</evidence>
<dbReference type="Gene3D" id="3.40.50.2300">
    <property type="match status" value="1"/>
</dbReference>
<dbReference type="PANTHER" id="PTHR48111:SF16">
    <property type="entry name" value="TRANSCRIPTIONAL REGULATORY PROTEIN GLNR"/>
    <property type="match status" value="1"/>
</dbReference>
<dbReference type="InterPro" id="IPR001867">
    <property type="entry name" value="OmpR/PhoB-type_DNA-bd"/>
</dbReference>
<dbReference type="InterPro" id="IPR036388">
    <property type="entry name" value="WH-like_DNA-bd_sf"/>
</dbReference>
<feature type="DNA-binding region" description="OmpR/PhoB-type" evidence="2">
    <location>
        <begin position="119"/>
        <end position="214"/>
    </location>
</feature>
<dbReference type="Pfam" id="PF00486">
    <property type="entry name" value="Trans_reg_C"/>
    <property type="match status" value="1"/>
</dbReference>
<comment type="caution">
    <text evidence="5">The sequence shown here is derived from an EMBL/GenBank/DDBJ whole genome shotgun (WGS) entry which is preliminary data.</text>
</comment>
<protein>
    <submittedName>
        <fullName evidence="4">Response regulator transcription factor</fullName>
    </submittedName>
    <submittedName>
        <fullName evidence="5">Transcriptional regulator</fullName>
    </submittedName>
</protein>
<dbReference type="CDD" id="cd00383">
    <property type="entry name" value="trans_reg_C"/>
    <property type="match status" value="1"/>
</dbReference>
<dbReference type="PROSITE" id="PS51755">
    <property type="entry name" value="OMPR_PHOB"/>
    <property type="match status" value="1"/>
</dbReference>
<dbReference type="AlphaFoldDB" id="A0A1B8SBP2"/>